<name>A0ABT3E3K7_9LACO</name>
<proteinExistence type="predicted"/>
<dbReference type="RefSeq" id="WP_213408344.1">
    <property type="nucleotide sequence ID" value="NZ_CP074441.1"/>
</dbReference>
<evidence type="ECO:0000313" key="1">
    <source>
        <dbReference type="EMBL" id="MCW0952998.1"/>
    </source>
</evidence>
<reference evidence="1 2" key="1">
    <citation type="submission" date="2022-10" db="EMBL/GenBank/DDBJ databases">
        <title>Weissella fermenti sp. nov., isolated from fermented cabbage.</title>
        <authorList>
            <person name="Lee J.K."/>
            <person name="Baek J.H."/>
            <person name="Choi D.G."/>
            <person name="Kim J.M."/>
            <person name="Jeon C.O."/>
        </authorList>
    </citation>
    <scope>NUCLEOTIDE SEQUENCE [LARGE SCALE GENOMIC DNA]</scope>
    <source>
        <strain evidence="1 2">KACC 18534</strain>
    </source>
</reference>
<accession>A0ABT3E3K7</accession>
<keyword evidence="2" id="KW-1185">Reference proteome</keyword>
<evidence type="ECO:0000313" key="2">
    <source>
        <dbReference type="Proteomes" id="UP001526225"/>
    </source>
</evidence>
<sequence>MTEEIPICRVSDPDTGVAGYARTHIDAIDDLPELYSKEEVDELLSQLALSLTSPDGTVWVAEISNDGKLSWLRKEVE</sequence>
<gene>
    <name evidence="1" type="ORF">OIT44_02790</name>
</gene>
<protein>
    <submittedName>
        <fullName evidence="1">Uncharacterized protein</fullName>
    </submittedName>
</protein>
<comment type="caution">
    <text evidence="1">The sequence shown here is derived from an EMBL/GenBank/DDBJ whole genome shotgun (WGS) entry which is preliminary data.</text>
</comment>
<organism evidence="1 2">
    <name type="scientific">Weissella ceti</name>
    <dbReference type="NCBI Taxonomy" id="759620"/>
    <lineage>
        <taxon>Bacteria</taxon>
        <taxon>Bacillati</taxon>
        <taxon>Bacillota</taxon>
        <taxon>Bacilli</taxon>
        <taxon>Lactobacillales</taxon>
        <taxon>Lactobacillaceae</taxon>
        <taxon>Weissella</taxon>
    </lineage>
</organism>
<dbReference type="EMBL" id="JAOZFE010000002">
    <property type="protein sequence ID" value="MCW0952998.1"/>
    <property type="molecule type" value="Genomic_DNA"/>
</dbReference>
<dbReference type="Proteomes" id="UP001526225">
    <property type="component" value="Unassembled WGS sequence"/>
</dbReference>